<dbReference type="EMBL" id="JAIQCV010000007">
    <property type="protein sequence ID" value="KAH1083521.1"/>
    <property type="molecule type" value="Genomic_DNA"/>
</dbReference>
<dbReference type="AlphaFoldDB" id="A0A9D3VIQ8"/>
<gene>
    <name evidence="1" type="ORF">J1N35_023282</name>
</gene>
<name>A0A9D3VIQ8_9ROSI</name>
<proteinExistence type="predicted"/>
<comment type="caution">
    <text evidence="1">The sequence shown here is derived from an EMBL/GenBank/DDBJ whole genome shotgun (WGS) entry which is preliminary data.</text>
</comment>
<accession>A0A9D3VIQ8</accession>
<organism evidence="1 2">
    <name type="scientific">Gossypium stocksii</name>
    <dbReference type="NCBI Taxonomy" id="47602"/>
    <lineage>
        <taxon>Eukaryota</taxon>
        <taxon>Viridiplantae</taxon>
        <taxon>Streptophyta</taxon>
        <taxon>Embryophyta</taxon>
        <taxon>Tracheophyta</taxon>
        <taxon>Spermatophyta</taxon>
        <taxon>Magnoliopsida</taxon>
        <taxon>eudicotyledons</taxon>
        <taxon>Gunneridae</taxon>
        <taxon>Pentapetalae</taxon>
        <taxon>rosids</taxon>
        <taxon>malvids</taxon>
        <taxon>Malvales</taxon>
        <taxon>Malvaceae</taxon>
        <taxon>Malvoideae</taxon>
        <taxon>Gossypium</taxon>
    </lineage>
</organism>
<dbReference type="Proteomes" id="UP000828251">
    <property type="component" value="Unassembled WGS sequence"/>
</dbReference>
<keyword evidence="2" id="KW-1185">Reference proteome</keyword>
<evidence type="ECO:0000313" key="1">
    <source>
        <dbReference type="EMBL" id="KAH1083521.1"/>
    </source>
</evidence>
<dbReference type="OrthoDB" id="1002495at2759"/>
<evidence type="ECO:0000313" key="2">
    <source>
        <dbReference type="Proteomes" id="UP000828251"/>
    </source>
</evidence>
<sequence>MVNFFSNFCSINNDNIISSSFSTGTLTLDKVVLKPDGEIEGAKTRTNPTFEGPVGEDVQLTLGILDSGGGLSSSKYKKLMGNFNASRGSRKMNNVLKRRGSRFKSSGNSRVLLTESMEAVVDLLSSHVAGGTGKEAQVVALLNLDGVLLSSNKVLIDRSEKISRRI</sequence>
<protein>
    <submittedName>
        <fullName evidence="1">Uncharacterized protein</fullName>
    </submittedName>
</protein>
<reference evidence="1 2" key="1">
    <citation type="journal article" date="2021" name="Plant Biotechnol. J.">
        <title>Multi-omics assisted identification of the key and species-specific regulatory components of drought-tolerant mechanisms in Gossypium stocksii.</title>
        <authorList>
            <person name="Yu D."/>
            <person name="Ke L."/>
            <person name="Zhang D."/>
            <person name="Wu Y."/>
            <person name="Sun Y."/>
            <person name="Mei J."/>
            <person name="Sun J."/>
            <person name="Sun Y."/>
        </authorList>
    </citation>
    <scope>NUCLEOTIDE SEQUENCE [LARGE SCALE GENOMIC DNA]</scope>
    <source>
        <strain evidence="2">cv. E1</strain>
        <tissue evidence="1">Leaf</tissue>
    </source>
</reference>